<dbReference type="InterPro" id="IPR012336">
    <property type="entry name" value="Thioredoxin-like_fold"/>
</dbReference>
<evidence type="ECO:0000256" key="3">
    <source>
        <dbReference type="ARBA" id="ARBA00023002"/>
    </source>
</evidence>
<dbReference type="Pfam" id="PF13462">
    <property type="entry name" value="Thioredoxin_4"/>
    <property type="match status" value="1"/>
</dbReference>
<dbReference type="RefSeq" id="WP_115849714.1">
    <property type="nucleotide sequence ID" value="NZ_QTUC01000001.1"/>
</dbReference>
<evidence type="ECO:0000259" key="7">
    <source>
        <dbReference type="PROSITE" id="PS51352"/>
    </source>
</evidence>
<gene>
    <name evidence="8" type="ORF">DFJ64_1416</name>
</gene>
<keyword evidence="2" id="KW-0732">Signal</keyword>
<dbReference type="OrthoDB" id="117402at2"/>
<dbReference type="Gene3D" id="3.40.30.10">
    <property type="entry name" value="Glutaredoxin"/>
    <property type="match status" value="1"/>
</dbReference>
<dbReference type="InterPro" id="IPR013766">
    <property type="entry name" value="Thioredoxin_domain"/>
</dbReference>
<dbReference type="SUPFAM" id="SSF52833">
    <property type="entry name" value="Thioredoxin-like"/>
    <property type="match status" value="1"/>
</dbReference>
<dbReference type="GO" id="GO:0016491">
    <property type="term" value="F:oxidoreductase activity"/>
    <property type="evidence" value="ECO:0007669"/>
    <property type="project" value="UniProtKB-KW"/>
</dbReference>
<feature type="domain" description="Thioredoxin" evidence="7">
    <location>
        <begin position="42"/>
        <end position="234"/>
    </location>
</feature>
<evidence type="ECO:0000256" key="4">
    <source>
        <dbReference type="ARBA" id="ARBA00023157"/>
    </source>
</evidence>
<keyword evidence="4" id="KW-1015">Disulfide bond</keyword>
<evidence type="ECO:0000313" key="8">
    <source>
        <dbReference type="EMBL" id="REF36021.1"/>
    </source>
</evidence>
<name>A0A3D9VFB8_THECX</name>
<evidence type="ECO:0000256" key="2">
    <source>
        <dbReference type="ARBA" id="ARBA00022729"/>
    </source>
</evidence>
<keyword evidence="6" id="KW-0472">Membrane</keyword>
<feature type="transmembrane region" description="Helical" evidence="6">
    <location>
        <begin position="12"/>
        <end position="29"/>
    </location>
</feature>
<evidence type="ECO:0000313" key="9">
    <source>
        <dbReference type="Proteomes" id="UP000256485"/>
    </source>
</evidence>
<dbReference type="Proteomes" id="UP000256485">
    <property type="component" value="Unassembled WGS sequence"/>
</dbReference>
<dbReference type="PANTHER" id="PTHR13887">
    <property type="entry name" value="GLUTATHIONE S-TRANSFERASE KAPPA"/>
    <property type="match status" value="1"/>
</dbReference>
<dbReference type="InterPro" id="IPR036249">
    <property type="entry name" value="Thioredoxin-like_sf"/>
</dbReference>
<keyword evidence="8" id="KW-0413">Isomerase</keyword>
<organism evidence="8 9">
    <name type="scientific">Thermasporomyces composti</name>
    <dbReference type="NCBI Taxonomy" id="696763"/>
    <lineage>
        <taxon>Bacteria</taxon>
        <taxon>Bacillati</taxon>
        <taxon>Actinomycetota</taxon>
        <taxon>Actinomycetes</taxon>
        <taxon>Propionibacteriales</taxon>
        <taxon>Nocardioidaceae</taxon>
        <taxon>Thermasporomyces</taxon>
    </lineage>
</organism>
<accession>A0A3D9VFB8</accession>
<evidence type="ECO:0000256" key="1">
    <source>
        <dbReference type="ARBA" id="ARBA00005791"/>
    </source>
</evidence>
<keyword evidence="3" id="KW-0560">Oxidoreductase</keyword>
<dbReference type="PROSITE" id="PS51352">
    <property type="entry name" value="THIOREDOXIN_2"/>
    <property type="match status" value="1"/>
</dbReference>
<reference evidence="8 9" key="1">
    <citation type="submission" date="2018-08" db="EMBL/GenBank/DDBJ databases">
        <title>Sequencing the genomes of 1000 actinobacteria strains.</title>
        <authorList>
            <person name="Klenk H.-P."/>
        </authorList>
    </citation>
    <scope>NUCLEOTIDE SEQUENCE [LARGE SCALE GENOMIC DNA]</scope>
    <source>
        <strain evidence="8 9">DSM 22891</strain>
    </source>
</reference>
<proteinExistence type="inferred from homology"/>
<comment type="similarity">
    <text evidence="1">Belongs to the thioredoxin family. DsbA subfamily.</text>
</comment>
<keyword evidence="9" id="KW-1185">Reference proteome</keyword>
<sequence>MSREDRRGSTALLGITLALTVVLIIVLAWKTAGGGSTEAATARPGPTAGSELAEKLLSYQRRLPDDPLAIGRADAPVVLIAYEDFRCPYCAKYATDIEPQLIERYVTSGVLRIEWRDFPVLGEESMELAKAARAAARQGKFWEFHDAVYAIGASKPRFSEELIQDLAREAGVPDLTRFNADRADPRIERAIRADMAEGRELGVFSTPTFFINTQPILGAQPLERFMTIIEAERATR</sequence>
<comment type="caution">
    <text evidence="8">The sequence shown here is derived from an EMBL/GenBank/DDBJ whole genome shotgun (WGS) entry which is preliminary data.</text>
</comment>
<keyword evidence="5" id="KW-0676">Redox-active center</keyword>
<dbReference type="PANTHER" id="PTHR13887:SF14">
    <property type="entry name" value="DISULFIDE BOND FORMATION PROTEIN D"/>
    <property type="match status" value="1"/>
</dbReference>
<dbReference type="AlphaFoldDB" id="A0A3D9VFB8"/>
<evidence type="ECO:0000256" key="6">
    <source>
        <dbReference type="SAM" id="Phobius"/>
    </source>
</evidence>
<dbReference type="GO" id="GO:0016853">
    <property type="term" value="F:isomerase activity"/>
    <property type="evidence" value="ECO:0007669"/>
    <property type="project" value="UniProtKB-KW"/>
</dbReference>
<keyword evidence="6" id="KW-0812">Transmembrane</keyword>
<keyword evidence="6" id="KW-1133">Transmembrane helix</keyword>
<dbReference type="EMBL" id="QTUC01000001">
    <property type="protein sequence ID" value="REF36021.1"/>
    <property type="molecule type" value="Genomic_DNA"/>
</dbReference>
<protein>
    <submittedName>
        <fullName evidence="8">Protein-disulfide isomerase</fullName>
    </submittedName>
</protein>
<evidence type="ECO:0000256" key="5">
    <source>
        <dbReference type="ARBA" id="ARBA00023284"/>
    </source>
</evidence>